<dbReference type="AlphaFoldDB" id="A0A917AW83"/>
<dbReference type="Pfam" id="PF00005">
    <property type="entry name" value="ABC_tran"/>
    <property type="match status" value="1"/>
</dbReference>
<feature type="transmembrane region" description="Helical" evidence="8">
    <location>
        <begin position="40"/>
        <end position="65"/>
    </location>
</feature>
<dbReference type="PROSITE" id="PS00211">
    <property type="entry name" value="ABC_TRANSPORTER_1"/>
    <property type="match status" value="1"/>
</dbReference>
<evidence type="ECO:0000256" key="7">
    <source>
        <dbReference type="SAM" id="MobiDB-lite"/>
    </source>
</evidence>
<feature type="region of interest" description="Disordered" evidence="7">
    <location>
        <begin position="345"/>
        <end position="377"/>
    </location>
</feature>
<dbReference type="PANTHER" id="PTHR24221">
    <property type="entry name" value="ATP-BINDING CASSETTE SUB-FAMILY B"/>
    <property type="match status" value="1"/>
</dbReference>
<dbReference type="Pfam" id="PF00664">
    <property type="entry name" value="ABC_membrane"/>
    <property type="match status" value="1"/>
</dbReference>
<dbReference type="InterPro" id="IPR027417">
    <property type="entry name" value="P-loop_NTPase"/>
</dbReference>
<keyword evidence="5 8" id="KW-1133">Transmembrane helix</keyword>
<dbReference type="InterPro" id="IPR039421">
    <property type="entry name" value="Type_1_exporter"/>
</dbReference>
<proteinExistence type="predicted"/>
<keyword evidence="6 8" id="KW-0472">Membrane</keyword>
<dbReference type="EMBL" id="BMIS01000020">
    <property type="protein sequence ID" value="GGE78583.1"/>
    <property type="molecule type" value="Genomic_DNA"/>
</dbReference>
<feature type="region of interest" description="Disordered" evidence="7">
    <location>
        <begin position="1"/>
        <end position="21"/>
    </location>
</feature>
<reference evidence="11" key="2">
    <citation type="submission" date="2020-09" db="EMBL/GenBank/DDBJ databases">
        <authorList>
            <person name="Sun Q."/>
            <person name="Zhou Y."/>
        </authorList>
    </citation>
    <scope>NUCLEOTIDE SEQUENCE</scope>
    <source>
        <strain evidence="11">CGMCC 1.15388</strain>
    </source>
</reference>
<evidence type="ECO:0000259" key="9">
    <source>
        <dbReference type="PROSITE" id="PS50893"/>
    </source>
</evidence>
<feature type="domain" description="ABC transporter" evidence="9">
    <location>
        <begin position="385"/>
        <end position="593"/>
    </location>
</feature>
<evidence type="ECO:0000256" key="5">
    <source>
        <dbReference type="ARBA" id="ARBA00022989"/>
    </source>
</evidence>
<dbReference type="GO" id="GO:0140359">
    <property type="term" value="F:ABC-type transporter activity"/>
    <property type="evidence" value="ECO:0007669"/>
    <property type="project" value="InterPro"/>
</dbReference>
<dbReference type="SMART" id="SM00382">
    <property type="entry name" value="AAA"/>
    <property type="match status" value="1"/>
</dbReference>
<keyword evidence="3" id="KW-0547">Nucleotide-binding</keyword>
<feature type="transmembrane region" description="Helical" evidence="8">
    <location>
        <begin position="177"/>
        <end position="195"/>
    </location>
</feature>
<evidence type="ECO:0000256" key="8">
    <source>
        <dbReference type="SAM" id="Phobius"/>
    </source>
</evidence>
<name>A0A917AW83_9MICC</name>
<keyword evidence="12" id="KW-1185">Reference proteome</keyword>
<dbReference type="InterPro" id="IPR036640">
    <property type="entry name" value="ABC1_TM_sf"/>
</dbReference>
<comment type="subcellular location">
    <subcellularLocation>
        <location evidence="1">Cell membrane</location>
        <topology evidence="1">Multi-pass membrane protein</topology>
    </subcellularLocation>
</comment>
<dbReference type="PROSITE" id="PS50929">
    <property type="entry name" value="ABC_TM1F"/>
    <property type="match status" value="1"/>
</dbReference>
<reference evidence="11" key="1">
    <citation type="journal article" date="2014" name="Int. J. Syst. Evol. Microbiol.">
        <title>Complete genome sequence of Corynebacterium casei LMG S-19264T (=DSM 44701T), isolated from a smear-ripened cheese.</title>
        <authorList>
            <consortium name="US DOE Joint Genome Institute (JGI-PGF)"/>
            <person name="Walter F."/>
            <person name="Albersmeier A."/>
            <person name="Kalinowski J."/>
            <person name="Ruckert C."/>
        </authorList>
    </citation>
    <scope>NUCLEOTIDE SEQUENCE</scope>
    <source>
        <strain evidence="11">CGMCC 1.15388</strain>
    </source>
</reference>
<evidence type="ECO:0000256" key="2">
    <source>
        <dbReference type="ARBA" id="ARBA00022692"/>
    </source>
</evidence>
<sequence length="593" mass="63310">MSTPTDSASTHEDRPEETDSPGRPLLVLLRILRPMTVPMLWTGLVSWAGWLSLMAITVMGAWGVGHAVVLGTLPPSEFWWGLGSAVAVRVLLTWHEMDVSHSLAYRVLDLLRMRLFDSYAARVVEGRQAHSGDAASTALTDLEKLEFFYAHTIAQMVSAVLTFGVGAAALWLLDPAMGAAVLALGAVLMASSLLLRRRMTQAGRQQQEETNRLSRFITDALGNARDVLSFSLTDRIIEESAWHTARISHHERRAALMESLASGVRDLLTVTALLLVLLLGLRRSASPESAVAPEMMAAAVTLAMMSLAPLIGAADTLGKLHPLQASAARVAAQLVDSADLAAIGPAGSGPVGPRSVPQEPSLDDSADVEPTDHDPAVASRASWGVLVSGLRHRHAGRGELRYPDILVQPGEHVALTGPSGVGKTTLVNLVSGLWRPSAGQVTLFDAKETGLGCSPHEIPEEELRTRVAVVDQESRLFRGTVEQNLRLGAPEGSLTEADLHGALAAVGADRWIRLDDELGETGLRLSGGQRARLCLARALVRRPALLILDEVTASLDAETEADITALIRSQKCTVMTISHRASAVATADRVIAL</sequence>
<dbReference type="SUPFAM" id="SSF90123">
    <property type="entry name" value="ABC transporter transmembrane region"/>
    <property type="match status" value="1"/>
</dbReference>
<evidence type="ECO:0000313" key="12">
    <source>
        <dbReference type="Proteomes" id="UP000633136"/>
    </source>
</evidence>
<evidence type="ECO:0000256" key="4">
    <source>
        <dbReference type="ARBA" id="ARBA00022840"/>
    </source>
</evidence>
<dbReference type="SUPFAM" id="SSF52540">
    <property type="entry name" value="P-loop containing nucleoside triphosphate hydrolases"/>
    <property type="match status" value="1"/>
</dbReference>
<dbReference type="InterPro" id="IPR003593">
    <property type="entry name" value="AAA+_ATPase"/>
</dbReference>
<dbReference type="InterPro" id="IPR003439">
    <property type="entry name" value="ABC_transporter-like_ATP-bd"/>
</dbReference>
<dbReference type="PANTHER" id="PTHR24221:SF654">
    <property type="entry name" value="ATP-BINDING CASSETTE SUB-FAMILY B MEMBER 6"/>
    <property type="match status" value="1"/>
</dbReference>
<evidence type="ECO:0000259" key="10">
    <source>
        <dbReference type="PROSITE" id="PS50929"/>
    </source>
</evidence>
<evidence type="ECO:0000256" key="6">
    <source>
        <dbReference type="ARBA" id="ARBA00023136"/>
    </source>
</evidence>
<dbReference type="InterPro" id="IPR017871">
    <property type="entry name" value="ABC_transporter-like_CS"/>
</dbReference>
<dbReference type="Proteomes" id="UP000633136">
    <property type="component" value="Unassembled WGS sequence"/>
</dbReference>
<dbReference type="GO" id="GO:0005524">
    <property type="term" value="F:ATP binding"/>
    <property type="evidence" value="ECO:0007669"/>
    <property type="project" value="UniProtKB-KW"/>
</dbReference>
<dbReference type="GO" id="GO:0016887">
    <property type="term" value="F:ATP hydrolysis activity"/>
    <property type="evidence" value="ECO:0007669"/>
    <property type="project" value="InterPro"/>
</dbReference>
<accession>A0A917AW83</accession>
<evidence type="ECO:0000313" key="11">
    <source>
        <dbReference type="EMBL" id="GGE78583.1"/>
    </source>
</evidence>
<dbReference type="InterPro" id="IPR011527">
    <property type="entry name" value="ABC1_TM_dom"/>
</dbReference>
<feature type="transmembrane region" description="Helical" evidence="8">
    <location>
        <begin position="147"/>
        <end position="171"/>
    </location>
</feature>
<keyword evidence="4" id="KW-0067">ATP-binding</keyword>
<keyword evidence="2 8" id="KW-0812">Transmembrane</keyword>
<evidence type="ECO:0000256" key="3">
    <source>
        <dbReference type="ARBA" id="ARBA00022741"/>
    </source>
</evidence>
<dbReference type="GO" id="GO:0005886">
    <property type="term" value="C:plasma membrane"/>
    <property type="evidence" value="ECO:0007669"/>
    <property type="project" value="UniProtKB-SubCell"/>
</dbReference>
<evidence type="ECO:0008006" key="13">
    <source>
        <dbReference type="Google" id="ProtNLM"/>
    </source>
</evidence>
<dbReference type="PROSITE" id="PS50893">
    <property type="entry name" value="ABC_TRANSPORTER_2"/>
    <property type="match status" value="1"/>
</dbReference>
<comment type="caution">
    <text evidence="11">The sequence shown here is derived from an EMBL/GenBank/DDBJ whole genome shotgun (WGS) entry which is preliminary data.</text>
</comment>
<gene>
    <name evidence="11" type="ORF">GCM10011401_27310</name>
</gene>
<dbReference type="GO" id="GO:0034040">
    <property type="term" value="F:ATPase-coupled lipid transmembrane transporter activity"/>
    <property type="evidence" value="ECO:0007669"/>
    <property type="project" value="TreeGrafter"/>
</dbReference>
<evidence type="ECO:0000256" key="1">
    <source>
        <dbReference type="ARBA" id="ARBA00004651"/>
    </source>
</evidence>
<dbReference type="Gene3D" id="1.20.1560.10">
    <property type="entry name" value="ABC transporter type 1, transmembrane domain"/>
    <property type="match status" value="1"/>
</dbReference>
<organism evidence="11 12">
    <name type="scientific">Nesterenkonia cremea</name>
    <dbReference type="NCBI Taxonomy" id="1882340"/>
    <lineage>
        <taxon>Bacteria</taxon>
        <taxon>Bacillati</taxon>
        <taxon>Actinomycetota</taxon>
        <taxon>Actinomycetes</taxon>
        <taxon>Micrococcales</taxon>
        <taxon>Micrococcaceae</taxon>
        <taxon>Nesterenkonia</taxon>
    </lineage>
</organism>
<feature type="domain" description="ABC transmembrane type-1" evidence="10">
    <location>
        <begin position="80"/>
        <end position="320"/>
    </location>
</feature>
<protein>
    <recommendedName>
        <fullName evidence="13">ABC transporter ATP-binding protein</fullName>
    </recommendedName>
</protein>
<dbReference type="Gene3D" id="3.40.50.300">
    <property type="entry name" value="P-loop containing nucleotide triphosphate hydrolases"/>
    <property type="match status" value="1"/>
</dbReference>